<keyword evidence="2" id="KW-0472">Membrane</keyword>
<reference evidence="3" key="1">
    <citation type="journal article" date="2020" name="Stud. Mycol.">
        <title>101 Dothideomycetes genomes: a test case for predicting lifestyles and emergence of pathogens.</title>
        <authorList>
            <person name="Haridas S."/>
            <person name="Albert R."/>
            <person name="Binder M."/>
            <person name="Bloem J."/>
            <person name="Labutti K."/>
            <person name="Salamov A."/>
            <person name="Andreopoulos B."/>
            <person name="Baker S."/>
            <person name="Barry K."/>
            <person name="Bills G."/>
            <person name="Bluhm B."/>
            <person name="Cannon C."/>
            <person name="Castanera R."/>
            <person name="Culley D."/>
            <person name="Daum C."/>
            <person name="Ezra D."/>
            <person name="Gonzalez J."/>
            <person name="Henrissat B."/>
            <person name="Kuo A."/>
            <person name="Liang C."/>
            <person name="Lipzen A."/>
            <person name="Lutzoni F."/>
            <person name="Magnuson J."/>
            <person name="Mondo S."/>
            <person name="Nolan M."/>
            <person name="Ohm R."/>
            <person name="Pangilinan J."/>
            <person name="Park H.-J."/>
            <person name="Ramirez L."/>
            <person name="Alfaro M."/>
            <person name="Sun H."/>
            <person name="Tritt A."/>
            <person name="Yoshinaga Y."/>
            <person name="Zwiers L.-H."/>
            <person name="Turgeon B."/>
            <person name="Goodwin S."/>
            <person name="Spatafora J."/>
            <person name="Crous P."/>
            <person name="Grigoriev I."/>
        </authorList>
    </citation>
    <scope>NUCLEOTIDE SEQUENCE</scope>
    <source>
        <strain evidence="3">ATCC 16933</strain>
    </source>
</reference>
<dbReference type="Proteomes" id="UP000799766">
    <property type="component" value="Unassembled WGS sequence"/>
</dbReference>
<dbReference type="OrthoDB" id="18139at2759"/>
<evidence type="ECO:0000313" key="4">
    <source>
        <dbReference type="Proteomes" id="UP000799766"/>
    </source>
</evidence>
<name>A0A6A6NZ95_9PEZI</name>
<dbReference type="GO" id="GO:0005783">
    <property type="term" value="C:endoplasmic reticulum"/>
    <property type="evidence" value="ECO:0007669"/>
    <property type="project" value="InterPro"/>
</dbReference>
<keyword evidence="4" id="KW-1185">Reference proteome</keyword>
<accession>A0A6A6NZ95</accession>
<feature type="transmembrane region" description="Helical" evidence="2">
    <location>
        <begin position="33"/>
        <end position="52"/>
    </location>
</feature>
<dbReference type="GO" id="GO:0005739">
    <property type="term" value="C:mitochondrion"/>
    <property type="evidence" value="ECO:0007669"/>
    <property type="project" value="TreeGrafter"/>
</dbReference>
<proteinExistence type="predicted"/>
<dbReference type="PIRSF" id="PIRSF008756">
    <property type="entry name" value="P_tr_PHO88"/>
    <property type="match status" value="1"/>
</dbReference>
<dbReference type="InterPro" id="IPR012098">
    <property type="entry name" value="SND3_fun"/>
</dbReference>
<gene>
    <name evidence="3" type="ORF">BDY21DRAFT_344615</name>
</gene>
<keyword evidence="2" id="KW-0812">Transmembrane</keyword>
<dbReference type="PANTHER" id="PTHR28112">
    <property type="entry name" value="SRP-INDEPENDENT TARGETING PROTEIN 3"/>
    <property type="match status" value="1"/>
</dbReference>
<evidence type="ECO:0000256" key="2">
    <source>
        <dbReference type="SAM" id="Phobius"/>
    </source>
</evidence>
<dbReference type="PANTHER" id="PTHR28112:SF1">
    <property type="entry name" value="SRP-INDEPENDENT TARGETING PROTEIN 3"/>
    <property type="match status" value="1"/>
</dbReference>
<evidence type="ECO:0000256" key="1">
    <source>
        <dbReference type="SAM" id="MobiDB-lite"/>
    </source>
</evidence>
<dbReference type="EMBL" id="MU001681">
    <property type="protein sequence ID" value="KAF2456999.1"/>
    <property type="molecule type" value="Genomic_DNA"/>
</dbReference>
<feature type="compositionally biased region" description="Basic and acidic residues" evidence="1">
    <location>
        <begin position="170"/>
        <end position="191"/>
    </location>
</feature>
<sequence length="191" mass="20938">MAISPQVTNVIIILFVMQVAKKIPFDDPVVLNAVRGLYVTSNVIIAGIYLYIQAQINKKKDRTTIQYVEPAPMGSEEGPKNVTTTVMAYDSQQLRGMFKTQLMGVGMMAIMHLWFKYTNPLVIQSILPLKTAVESNLFKIHILGQPATGDLKRPFKGASGLLSGLQGGDVKTDKKSIKEAERAGRGGAKEE</sequence>
<dbReference type="AlphaFoldDB" id="A0A6A6NZ95"/>
<keyword evidence="2" id="KW-1133">Transmembrane helix</keyword>
<protein>
    <submittedName>
        <fullName evidence="3">Inorganic phosphate transporter-like protein pho88</fullName>
    </submittedName>
</protein>
<dbReference type="Pfam" id="PF10032">
    <property type="entry name" value="Pho88"/>
    <property type="match status" value="1"/>
</dbReference>
<feature type="region of interest" description="Disordered" evidence="1">
    <location>
        <begin position="160"/>
        <end position="191"/>
    </location>
</feature>
<organism evidence="3 4">
    <name type="scientific">Lineolata rhizophorae</name>
    <dbReference type="NCBI Taxonomy" id="578093"/>
    <lineage>
        <taxon>Eukaryota</taxon>
        <taxon>Fungi</taxon>
        <taxon>Dikarya</taxon>
        <taxon>Ascomycota</taxon>
        <taxon>Pezizomycotina</taxon>
        <taxon>Dothideomycetes</taxon>
        <taxon>Dothideomycetes incertae sedis</taxon>
        <taxon>Lineolatales</taxon>
        <taxon>Lineolataceae</taxon>
        <taxon>Lineolata</taxon>
    </lineage>
</organism>
<dbReference type="GO" id="GO:0045047">
    <property type="term" value="P:protein targeting to ER"/>
    <property type="evidence" value="ECO:0007669"/>
    <property type="project" value="InterPro"/>
</dbReference>
<evidence type="ECO:0000313" key="3">
    <source>
        <dbReference type="EMBL" id="KAF2456999.1"/>
    </source>
</evidence>